<evidence type="ECO:0008006" key="3">
    <source>
        <dbReference type="Google" id="ProtNLM"/>
    </source>
</evidence>
<dbReference type="Proteomes" id="UP001597511">
    <property type="component" value="Unassembled WGS sequence"/>
</dbReference>
<dbReference type="RefSeq" id="WP_386100062.1">
    <property type="nucleotide sequence ID" value="NZ_JBHUOZ010000003.1"/>
</dbReference>
<comment type="caution">
    <text evidence="1">The sequence shown here is derived from an EMBL/GenBank/DDBJ whole genome shotgun (WGS) entry which is preliminary data.</text>
</comment>
<reference evidence="2" key="1">
    <citation type="journal article" date="2019" name="Int. J. Syst. Evol. Microbiol.">
        <title>The Global Catalogue of Microorganisms (GCM) 10K type strain sequencing project: providing services to taxonomists for standard genome sequencing and annotation.</title>
        <authorList>
            <consortium name="The Broad Institute Genomics Platform"/>
            <consortium name="The Broad Institute Genome Sequencing Center for Infectious Disease"/>
            <person name="Wu L."/>
            <person name="Ma J."/>
        </authorList>
    </citation>
    <scope>NUCLEOTIDE SEQUENCE [LARGE SCALE GENOMIC DNA]</scope>
    <source>
        <strain evidence="2">KCTC 23299</strain>
    </source>
</reference>
<dbReference type="PROSITE" id="PS51257">
    <property type="entry name" value="PROKAR_LIPOPROTEIN"/>
    <property type="match status" value="1"/>
</dbReference>
<evidence type="ECO:0000313" key="1">
    <source>
        <dbReference type="EMBL" id="MFD2920869.1"/>
    </source>
</evidence>
<protein>
    <recommendedName>
        <fullName evidence="3">Lipocalin-like domain-containing protein</fullName>
    </recommendedName>
</protein>
<name>A0ABW6A680_9BACT</name>
<keyword evidence="2" id="KW-1185">Reference proteome</keyword>
<evidence type="ECO:0000313" key="2">
    <source>
        <dbReference type="Proteomes" id="UP001597511"/>
    </source>
</evidence>
<dbReference type="EMBL" id="JBHUOZ010000003">
    <property type="protein sequence ID" value="MFD2920869.1"/>
    <property type="molecule type" value="Genomic_DNA"/>
</dbReference>
<proteinExistence type="predicted"/>
<accession>A0ABW6A680</accession>
<gene>
    <name evidence="1" type="ORF">ACFS6H_14190</name>
</gene>
<sequence length="135" mass="14684">MKQVYKILLAGLTWATIITGCSKEKDVQEEGTQDPPVLAGTYNGNFSRTGMATTDITIAFTGNNFSGSSTAAYPVICNGTFTINTNQVSFTNACNETGAIVLNGTYNYTLLRGATFRIWRTNNNITDEYTITLAR</sequence>
<organism evidence="1 2">
    <name type="scientific">Terrimonas rubra</name>
    <dbReference type="NCBI Taxonomy" id="1035890"/>
    <lineage>
        <taxon>Bacteria</taxon>
        <taxon>Pseudomonadati</taxon>
        <taxon>Bacteroidota</taxon>
        <taxon>Chitinophagia</taxon>
        <taxon>Chitinophagales</taxon>
        <taxon>Chitinophagaceae</taxon>
        <taxon>Terrimonas</taxon>
    </lineage>
</organism>